<sequence>MQDSDFAAAVAAAQEGRDDDLIALFRRFPALDWLSDGYDWKSDHAHEFSEVIQRLCVILPTESTSWEDFSILTENYIGPIVWIPDSIDLAAQAAVTYWNRKPGNDPQPLRDYLDLLRDHPDGERIDEIAATATNLN</sequence>
<dbReference type="OrthoDB" id="4429414at2"/>
<dbReference type="Proteomes" id="UP000217209">
    <property type="component" value="Chromosome"/>
</dbReference>
<organism evidence="1 2">
    <name type="scientific">Corynebacterium glaucum</name>
    <dbReference type="NCBI Taxonomy" id="187491"/>
    <lineage>
        <taxon>Bacteria</taxon>
        <taxon>Bacillati</taxon>
        <taxon>Actinomycetota</taxon>
        <taxon>Actinomycetes</taxon>
        <taxon>Mycobacteriales</taxon>
        <taxon>Corynebacteriaceae</taxon>
        <taxon>Corynebacterium</taxon>
    </lineage>
</organism>
<dbReference type="KEGG" id="cgv:CGLAU_08920"/>
<protein>
    <submittedName>
        <fullName evidence="1">Uncharacterized protein</fullName>
    </submittedName>
</protein>
<name>A0A1Q2HXY9_9CORY</name>
<accession>A0A1Q2HXY9</accession>
<dbReference type="AlphaFoldDB" id="A0A1Q2HXY9"/>
<evidence type="ECO:0000313" key="2">
    <source>
        <dbReference type="Proteomes" id="UP000217209"/>
    </source>
</evidence>
<gene>
    <name evidence="1" type="ORF">CGLAU_08920</name>
</gene>
<keyword evidence="2" id="KW-1185">Reference proteome</keyword>
<reference evidence="1 2" key="1">
    <citation type="submission" date="2016-12" db="EMBL/GenBank/DDBJ databases">
        <authorList>
            <person name="Song W.-J."/>
            <person name="Kurnit D.M."/>
        </authorList>
    </citation>
    <scope>NUCLEOTIDE SEQUENCE [LARGE SCALE GENOMIC DNA]</scope>
    <source>
        <strain evidence="1 2">DSM 30827</strain>
    </source>
</reference>
<dbReference type="RefSeq" id="WP_095660382.1">
    <property type="nucleotide sequence ID" value="NZ_BAAAKB010000032.1"/>
</dbReference>
<proteinExistence type="predicted"/>
<dbReference type="EMBL" id="CP019688">
    <property type="protein sequence ID" value="AQQ15737.1"/>
    <property type="molecule type" value="Genomic_DNA"/>
</dbReference>
<evidence type="ECO:0000313" key="1">
    <source>
        <dbReference type="EMBL" id="AQQ15737.1"/>
    </source>
</evidence>